<keyword evidence="2" id="KW-1185">Reference proteome</keyword>
<dbReference type="OrthoDB" id="9791620at2"/>
<evidence type="ECO:0000313" key="1">
    <source>
        <dbReference type="EMBL" id="SNZ01421.1"/>
    </source>
</evidence>
<dbReference type="AlphaFoldDB" id="A0A285N0Z5"/>
<proteinExistence type="predicted"/>
<accession>A0A285N0Z5</accession>
<dbReference type="EMBL" id="OBEH01000005">
    <property type="protein sequence ID" value="SNZ01421.1"/>
    <property type="molecule type" value="Genomic_DNA"/>
</dbReference>
<name>A0A285N0Z5_9FLAO</name>
<gene>
    <name evidence="1" type="ORF">SAMN06265377_3260</name>
</gene>
<evidence type="ECO:0000313" key="2">
    <source>
        <dbReference type="Proteomes" id="UP000219048"/>
    </source>
</evidence>
<dbReference type="Proteomes" id="UP000219048">
    <property type="component" value="Unassembled WGS sequence"/>
</dbReference>
<organism evidence="1 2">
    <name type="scientific">Flagellimonas pacifica</name>
    <dbReference type="NCBI Taxonomy" id="1247520"/>
    <lineage>
        <taxon>Bacteria</taxon>
        <taxon>Pseudomonadati</taxon>
        <taxon>Bacteroidota</taxon>
        <taxon>Flavobacteriia</taxon>
        <taxon>Flavobacteriales</taxon>
        <taxon>Flavobacteriaceae</taxon>
        <taxon>Flagellimonas</taxon>
    </lineage>
</organism>
<protein>
    <submittedName>
        <fullName evidence="1">Uncharacterized protein</fullName>
    </submittedName>
</protein>
<sequence length="132" mass="15009">MTYTDNPVGSIWHRWDPHIHIPGTLKNDNYGGGTKLNDFVNKINLSSPPIQVLGITDYYVLDSYERVLPIFKNGGMPNVKLLFPNIELRFAVNAGKGSPINVHLLVSPEDNEHVQKTKRFLRDLKFEYDGES</sequence>
<reference evidence="2" key="1">
    <citation type="submission" date="2017-09" db="EMBL/GenBank/DDBJ databases">
        <authorList>
            <person name="Varghese N."/>
            <person name="Submissions S."/>
        </authorList>
    </citation>
    <scope>NUCLEOTIDE SEQUENCE [LARGE SCALE GENOMIC DNA]</scope>
    <source>
        <strain evidence="2">DSM 25885</strain>
    </source>
</reference>